<feature type="transmembrane region" description="Helical" evidence="13">
    <location>
        <begin position="7"/>
        <end position="32"/>
    </location>
</feature>
<proteinExistence type="inferred from homology"/>
<name>A0ABZ1CIS2_9PROT</name>
<evidence type="ECO:0000256" key="11">
    <source>
        <dbReference type="ARBA" id="ARBA00023136"/>
    </source>
</evidence>
<keyword evidence="6 12" id="KW-0633">Potassium transport</keyword>
<keyword evidence="11 12" id="KW-0472">Membrane</keyword>
<evidence type="ECO:0000256" key="4">
    <source>
        <dbReference type="ARBA" id="ARBA00022475"/>
    </source>
</evidence>
<sequence length="485" mass="52719">MSRIAPVLNVLSKVIMLFAATFLVPLGLSWLLGDGAEYAYDDAIVITFAAGAFTWLLTRGRQRELQIRDGFLLVVLAWTSIPAFATLPLLFYLPHLSFTDAYFETVSGITTTGATVLTGLDALPMSINLWRGLLVWFGGMGLIVLAVAILPLLGVGGMQMYKAETPGPMKDTKLTPRITETAKGLYLIYVGISVACGVSFWLAGMTPFDAVMHAFATMGLGGFSSHDASFGYWNSPAIEAVTVVFMLLAGINFSTHFLAWRQRGLNAYRVDPEARWFLAVTLGSALLIAVYLRAVHVYPDFLEALRYAVFNTVSIATTTGFANTDYNQWPIFAPLWMLMLSGFASCSGSTGGGMKMVRAQLLFRQGRRELTRLIHPAARLPVKLAGQVVPNNVIYAVLAFAFMYVCAILVMTLLMTASGLDLITAFSAVLASINNTGPGLNAVGPATTYAVLTDFQTWVCTIAMLLGRLELLTVLVVFSRAFWRA</sequence>
<dbReference type="PANTHER" id="PTHR32024:SF2">
    <property type="entry name" value="TRK SYSTEM POTASSIUM UPTAKE PROTEIN TRKG-RELATED"/>
    <property type="match status" value="1"/>
</dbReference>
<feature type="transmembrane region" description="Helical" evidence="13">
    <location>
        <begin position="133"/>
        <end position="153"/>
    </location>
</feature>
<dbReference type="Pfam" id="PF02386">
    <property type="entry name" value="TrkH"/>
    <property type="match status" value="1"/>
</dbReference>
<dbReference type="InterPro" id="IPR004772">
    <property type="entry name" value="TrkH"/>
</dbReference>
<dbReference type="RefSeq" id="WP_324779833.1">
    <property type="nucleotide sequence ID" value="NZ_CP141769.1"/>
</dbReference>
<evidence type="ECO:0000256" key="2">
    <source>
        <dbReference type="ARBA" id="ARBA00009137"/>
    </source>
</evidence>
<feature type="transmembrane region" description="Helical" evidence="13">
    <location>
        <begin position="455"/>
        <end position="478"/>
    </location>
</feature>
<dbReference type="PANTHER" id="PTHR32024">
    <property type="entry name" value="TRK SYSTEM POTASSIUM UPTAKE PROTEIN TRKG-RELATED"/>
    <property type="match status" value="1"/>
</dbReference>
<keyword evidence="3 12" id="KW-0813">Transport</keyword>
<protein>
    <recommendedName>
        <fullName evidence="12">Trk system potassium uptake protein</fullName>
    </recommendedName>
</protein>
<keyword evidence="15" id="KW-1185">Reference proteome</keyword>
<comment type="subcellular location">
    <subcellularLocation>
        <location evidence="1 12">Cell inner membrane</location>
        <topology evidence="1 12">Multi-pass membrane protein</topology>
    </subcellularLocation>
</comment>
<dbReference type="PIRSF" id="PIRSF006247">
    <property type="entry name" value="TrkH"/>
    <property type="match status" value="1"/>
</dbReference>
<keyword evidence="7 13" id="KW-0812">Transmembrane</keyword>
<feature type="transmembrane region" description="Helical" evidence="13">
    <location>
        <begin position="393"/>
        <end position="417"/>
    </location>
</feature>
<comment type="similarity">
    <text evidence="2 12">Belongs to the TrkH potassium transport family.</text>
</comment>
<keyword evidence="10 12" id="KW-0406">Ion transport</keyword>
<keyword evidence="9 13" id="KW-1133">Transmembrane helix</keyword>
<evidence type="ECO:0000256" key="10">
    <source>
        <dbReference type="ARBA" id="ARBA00023065"/>
    </source>
</evidence>
<evidence type="ECO:0000256" key="5">
    <source>
        <dbReference type="ARBA" id="ARBA00022519"/>
    </source>
</evidence>
<feature type="transmembrane region" description="Helical" evidence="13">
    <location>
        <begin position="70"/>
        <end position="93"/>
    </location>
</feature>
<feature type="transmembrane region" description="Helical" evidence="13">
    <location>
        <begin position="184"/>
        <end position="204"/>
    </location>
</feature>
<evidence type="ECO:0000256" key="7">
    <source>
        <dbReference type="ARBA" id="ARBA00022692"/>
    </source>
</evidence>
<evidence type="ECO:0000313" key="15">
    <source>
        <dbReference type="Proteomes" id="UP001334732"/>
    </source>
</evidence>
<evidence type="ECO:0000256" key="12">
    <source>
        <dbReference type="PIRNR" id="PIRNR006247"/>
    </source>
</evidence>
<comment type="function">
    <text evidence="12">Low-affinity potassium transport system. Interacts with Trk system potassium uptake protein TrkA.</text>
</comment>
<reference evidence="14 15" key="1">
    <citation type="submission" date="2023-12" db="EMBL/GenBank/DDBJ databases">
        <title>Thiobacillus sedimentum sp. nov., a chemolithoautotrophic sulfur-oxidizing bacterium isolated from freshwater sediment.</title>
        <authorList>
            <person name="Luo J."/>
            <person name="Dai C."/>
        </authorList>
    </citation>
    <scope>NUCLEOTIDE SEQUENCE [LARGE SCALE GENOMIC DNA]</scope>
    <source>
        <strain evidence="14 15">SCUT-2</strain>
    </source>
</reference>
<feature type="transmembrane region" description="Helical" evidence="13">
    <location>
        <begin position="240"/>
        <end position="259"/>
    </location>
</feature>
<evidence type="ECO:0000256" key="9">
    <source>
        <dbReference type="ARBA" id="ARBA00022989"/>
    </source>
</evidence>
<keyword evidence="5 12" id="KW-0997">Cell inner membrane</keyword>
<keyword evidence="4 12" id="KW-1003">Cell membrane</keyword>
<dbReference type="EMBL" id="CP141769">
    <property type="protein sequence ID" value="WRS39302.1"/>
    <property type="molecule type" value="Genomic_DNA"/>
</dbReference>
<evidence type="ECO:0000256" key="3">
    <source>
        <dbReference type="ARBA" id="ARBA00022448"/>
    </source>
</evidence>
<feature type="transmembrane region" description="Helical" evidence="13">
    <location>
        <begin position="274"/>
        <end position="292"/>
    </location>
</feature>
<evidence type="ECO:0000256" key="6">
    <source>
        <dbReference type="ARBA" id="ARBA00022538"/>
    </source>
</evidence>
<accession>A0ABZ1CIS2</accession>
<feature type="transmembrane region" description="Helical" evidence="13">
    <location>
        <begin position="335"/>
        <end position="357"/>
    </location>
</feature>
<dbReference type="Proteomes" id="UP001334732">
    <property type="component" value="Chromosome"/>
</dbReference>
<evidence type="ECO:0000256" key="13">
    <source>
        <dbReference type="SAM" id="Phobius"/>
    </source>
</evidence>
<evidence type="ECO:0000256" key="8">
    <source>
        <dbReference type="ARBA" id="ARBA00022958"/>
    </source>
</evidence>
<keyword evidence="8 12" id="KW-0630">Potassium</keyword>
<evidence type="ECO:0000256" key="1">
    <source>
        <dbReference type="ARBA" id="ARBA00004429"/>
    </source>
</evidence>
<gene>
    <name evidence="14" type="ORF">VA613_00105</name>
</gene>
<evidence type="ECO:0000313" key="14">
    <source>
        <dbReference type="EMBL" id="WRS39302.1"/>
    </source>
</evidence>
<feature type="transmembrane region" description="Helical" evidence="13">
    <location>
        <begin position="38"/>
        <end position="58"/>
    </location>
</feature>
<dbReference type="InterPro" id="IPR003445">
    <property type="entry name" value="Cat_transpt"/>
</dbReference>
<organism evidence="14 15">
    <name type="scientific">Thiobacillus sedimenti</name>
    <dbReference type="NCBI Taxonomy" id="3110231"/>
    <lineage>
        <taxon>Bacteria</taxon>
        <taxon>Pseudomonadati</taxon>
        <taxon>Pseudomonadota</taxon>
        <taxon>Betaproteobacteria</taxon>
        <taxon>Nitrosomonadales</taxon>
        <taxon>Thiobacillaceae</taxon>
        <taxon>Thiobacillus</taxon>
    </lineage>
</organism>